<evidence type="ECO:0000256" key="1">
    <source>
        <dbReference type="ARBA" id="ARBA00022729"/>
    </source>
</evidence>
<evidence type="ECO:0000259" key="6">
    <source>
        <dbReference type="Pfam" id="PF03968"/>
    </source>
</evidence>
<evidence type="ECO:0000259" key="7">
    <source>
        <dbReference type="Pfam" id="PF04453"/>
    </source>
</evidence>
<sequence length="862" mass="96258" precursor="true">MPFKPSHKKSVLWLAITTAHLGLVGLATLPLQAVAEQQPYEADPKGDMFGASAKAYSRGRETLDWVPREALTAEQLGRCKQACDGAYIEPKRTDAEAKMSPDEAPVRASAAESRWVQESQAELSGDVEVIQGYRRLTADRALFDQANGTATIEGHVVLRQPGAVMFADKLSVDEGKGQTRMEDTQFVLHDAHMRGHAASLTQQSGASVGADTYTLEDGSFTMCAPEDNTWLMRGAEISIDNATGQGTAKHMRLELSDVPVFYAPYFRFPASDKRMTGLLFPTLAHSDRNGFEYAQPIYFNLAPDYDLTLAPRWLEHRGLSMEGEARHLSRYFSTTLSGAYLGDDKGGSNQSLQDKADAGEIDQSDVTPYKGEDRWLYGIKQTGGAGQPWNTQINYSEVSDIDYLREFDSGSIETSSRTHLLQSVSAGYGFAHWQLGVKAEAYQNISATGTEPYRQMPRVDLDGDYAFAGGWSLSLLNQYTVFDHSDDYWDETDAVPTDKRIVGDRLRADYRLAWDNQWLWGFLTPAVMAKHLQYDLDPERLSDGANRAPSLTGAQLSLDGGLFFEREDSLLGDAYVQTFEPRLFYFNSPELDHSDLYNITDTGRDVQFDTTETTFSYDQLFRTSRFNGGDRIDDADQLSVGLTSRFLSAQTGAELLRLSLGQIFYFTDRLVTLDGVAEQAPRSEIAGQIAAQIGTNWRYSFDMAYSQDNYKPSQASTSLRYGDEQGRVLSLGYRYQRKGSAVDASTGELYDTTIDQTDIGVVYPLAGDWNLLARSFYDHTLGREMDTFAGVEYDSCCYRMRFLARRWTDSRDITAVGPSNLEVDRGVFLEFQLKGLGTLGQRLDQVLREGIIGFDQRPQYEP</sequence>
<dbReference type="Pfam" id="PF03968">
    <property type="entry name" value="LptD_N"/>
    <property type="match status" value="1"/>
</dbReference>
<protein>
    <recommendedName>
        <fullName evidence="4">LPS-assembly protein LptD</fullName>
    </recommendedName>
</protein>
<dbReference type="InterPro" id="IPR020889">
    <property type="entry name" value="LipoPS_assembly_LptD"/>
</dbReference>
<feature type="domain" description="LptD C-terminal" evidence="7">
    <location>
        <begin position="373"/>
        <end position="769"/>
    </location>
</feature>
<comment type="subunit">
    <text evidence="4">Component of the lipopolysaccharide transport and assembly complex. Interacts with LptE and LptA.</text>
</comment>
<keyword evidence="3 4" id="KW-0998">Cell outer membrane</keyword>
<proteinExistence type="inferred from homology"/>
<feature type="signal peptide" evidence="4">
    <location>
        <begin position="1"/>
        <end position="35"/>
    </location>
</feature>
<dbReference type="InterPro" id="IPR050218">
    <property type="entry name" value="LptD"/>
</dbReference>
<evidence type="ECO:0000256" key="5">
    <source>
        <dbReference type="SAM" id="MobiDB-lite"/>
    </source>
</evidence>
<accession>A0ABV8V4S7</accession>
<keyword evidence="2 4" id="KW-0472">Membrane</keyword>
<evidence type="ECO:0000313" key="8">
    <source>
        <dbReference type="EMBL" id="MFC4362102.1"/>
    </source>
</evidence>
<reference evidence="9" key="1">
    <citation type="journal article" date="2019" name="Int. J. Syst. Evol. Microbiol.">
        <title>The Global Catalogue of Microorganisms (GCM) 10K type strain sequencing project: providing services to taxonomists for standard genome sequencing and annotation.</title>
        <authorList>
            <consortium name="The Broad Institute Genomics Platform"/>
            <consortium name="The Broad Institute Genome Sequencing Center for Infectious Disease"/>
            <person name="Wu L."/>
            <person name="Ma J."/>
        </authorList>
    </citation>
    <scope>NUCLEOTIDE SEQUENCE [LARGE SCALE GENOMIC DNA]</scope>
    <source>
        <strain evidence="9">CECT 8570</strain>
    </source>
</reference>
<evidence type="ECO:0000256" key="3">
    <source>
        <dbReference type="ARBA" id="ARBA00023237"/>
    </source>
</evidence>
<dbReference type="PANTHER" id="PTHR30189:SF1">
    <property type="entry name" value="LPS-ASSEMBLY PROTEIN LPTD"/>
    <property type="match status" value="1"/>
</dbReference>
<gene>
    <name evidence="4" type="primary">lptD</name>
    <name evidence="8" type="ORF">ACFOX3_07310</name>
</gene>
<dbReference type="Gene3D" id="2.60.450.10">
    <property type="entry name" value="Lipopolysaccharide (LPS) transport protein A like domain"/>
    <property type="match status" value="1"/>
</dbReference>
<keyword evidence="1 4" id="KW-0732">Signal</keyword>
<evidence type="ECO:0000256" key="2">
    <source>
        <dbReference type="ARBA" id="ARBA00023136"/>
    </source>
</evidence>
<comment type="subcellular location">
    <subcellularLocation>
        <location evidence="4">Cell outer membrane</location>
    </subcellularLocation>
</comment>
<feature type="region of interest" description="Disordered" evidence="5">
    <location>
        <begin position="344"/>
        <end position="366"/>
    </location>
</feature>
<comment type="similarity">
    <text evidence="4">Belongs to the LptD family.</text>
</comment>
<feature type="chain" id="PRO_5044901597" description="LPS-assembly protein LptD" evidence="4">
    <location>
        <begin position="36"/>
        <end position="862"/>
    </location>
</feature>
<evidence type="ECO:0000256" key="4">
    <source>
        <dbReference type="HAMAP-Rule" id="MF_01411"/>
    </source>
</evidence>
<feature type="domain" description="Organic solvent tolerance-like N-terminal" evidence="6">
    <location>
        <begin position="137"/>
        <end position="244"/>
    </location>
</feature>
<comment type="caution">
    <text evidence="4">Lacks conserved residue(s) required for the propagation of feature annotation.</text>
</comment>
<dbReference type="Pfam" id="PF04453">
    <property type="entry name" value="LptD"/>
    <property type="match status" value="1"/>
</dbReference>
<dbReference type="Proteomes" id="UP001595840">
    <property type="component" value="Unassembled WGS sequence"/>
</dbReference>
<dbReference type="EMBL" id="JBHSCX010000005">
    <property type="protein sequence ID" value="MFC4362102.1"/>
    <property type="molecule type" value="Genomic_DNA"/>
</dbReference>
<evidence type="ECO:0000313" key="9">
    <source>
        <dbReference type="Proteomes" id="UP001595840"/>
    </source>
</evidence>
<name>A0ABV8V4S7_9GAMM</name>
<dbReference type="HAMAP" id="MF_01411">
    <property type="entry name" value="LPS_assembly_LptD"/>
    <property type="match status" value="1"/>
</dbReference>
<dbReference type="InterPro" id="IPR007543">
    <property type="entry name" value="LptD_C"/>
</dbReference>
<organism evidence="8 9">
    <name type="scientific">Simiduia curdlanivorans</name>
    <dbReference type="NCBI Taxonomy" id="1492769"/>
    <lineage>
        <taxon>Bacteria</taxon>
        <taxon>Pseudomonadati</taxon>
        <taxon>Pseudomonadota</taxon>
        <taxon>Gammaproteobacteria</taxon>
        <taxon>Cellvibrionales</taxon>
        <taxon>Cellvibrionaceae</taxon>
        <taxon>Simiduia</taxon>
    </lineage>
</organism>
<dbReference type="PANTHER" id="PTHR30189">
    <property type="entry name" value="LPS-ASSEMBLY PROTEIN"/>
    <property type="match status" value="1"/>
</dbReference>
<comment type="caution">
    <text evidence="8">The sequence shown here is derived from an EMBL/GenBank/DDBJ whole genome shotgun (WGS) entry which is preliminary data.</text>
</comment>
<dbReference type="RefSeq" id="WP_290259121.1">
    <property type="nucleotide sequence ID" value="NZ_JAUFQG010000004.1"/>
</dbReference>
<dbReference type="InterPro" id="IPR005653">
    <property type="entry name" value="OstA-like_N"/>
</dbReference>
<comment type="function">
    <text evidence="4">Together with LptE, is involved in the assembly of lipopolysaccharide (LPS) at the surface of the outer membrane.</text>
</comment>
<keyword evidence="9" id="KW-1185">Reference proteome</keyword>